<proteinExistence type="inferred from homology"/>
<dbReference type="Gene3D" id="3.40.1190.20">
    <property type="match status" value="1"/>
</dbReference>
<comment type="subunit">
    <text evidence="17">Homotetramer.</text>
</comment>
<keyword evidence="6 17" id="KW-0547">Nucleotide-binding</keyword>
<comment type="caution">
    <text evidence="23">The sequence shown here is derived from an EMBL/GenBank/DDBJ whole genome shotgun (WGS) entry which is preliminary data.</text>
</comment>
<comment type="similarity">
    <text evidence="4 19">In the C-terminal section; belongs to the NnrD/CARKD family.</text>
</comment>
<feature type="region of interest" description="Disordered" evidence="20">
    <location>
        <begin position="130"/>
        <end position="160"/>
    </location>
</feature>
<comment type="catalytic activity">
    <reaction evidence="16 17 19">
        <text>(6S)-NADPHX + ADP = AMP + phosphate + NADPH + H(+)</text>
        <dbReference type="Rhea" id="RHEA:32235"/>
        <dbReference type="ChEBI" id="CHEBI:15378"/>
        <dbReference type="ChEBI" id="CHEBI:43474"/>
        <dbReference type="ChEBI" id="CHEBI:57783"/>
        <dbReference type="ChEBI" id="CHEBI:64076"/>
        <dbReference type="ChEBI" id="CHEBI:456215"/>
        <dbReference type="ChEBI" id="CHEBI:456216"/>
        <dbReference type="EC" id="4.2.1.136"/>
    </reaction>
</comment>
<gene>
    <name evidence="17" type="primary">nnrD</name>
    <name evidence="18" type="synonym">nnrE</name>
    <name evidence="23" type="ORF">ABC969_00235</name>
</gene>
<comment type="cofactor">
    <cofactor evidence="18 19">
        <name>K(+)</name>
        <dbReference type="ChEBI" id="CHEBI:29103"/>
    </cofactor>
    <text evidence="18 19">Binds 1 potassium ion per subunit.</text>
</comment>
<name>A0ABU9XM09_9SPHN</name>
<comment type="catalytic activity">
    <reaction evidence="15 17 19">
        <text>(6S)-NADHX + ADP = AMP + phosphate + NADH + H(+)</text>
        <dbReference type="Rhea" id="RHEA:32223"/>
        <dbReference type="ChEBI" id="CHEBI:15378"/>
        <dbReference type="ChEBI" id="CHEBI:43474"/>
        <dbReference type="ChEBI" id="CHEBI:57945"/>
        <dbReference type="ChEBI" id="CHEBI:64074"/>
        <dbReference type="ChEBI" id="CHEBI:456215"/>
        <dbReference type="ChEBI" id="CHEBI:456216"/>
        <dbReference type="EC" id="4.2.1.136"/>
    </reaction>
</comment>
<comment type="cofactor">
    <cofactor evidence="17">
        <name>Mg(2+)</name>
        <dbReference type="ChEBI" id="CHEBI:18420"/>
    </cofactor>
</comment>
<evidence type="ECO:0000256" key="8">
    <source>
        <dbReference type="ARBA" id="ARBA00022857"/>
    </source>
</evidence>
<feature type="binding site" evidence="17">
    <location>
        <position position="281"/>
    </location>
    <ligand>
        <name>(6S)-NADPHX</name>
        <dbReference type="ChEBI" id="CHEBI:64076"/>
    </ligand>
</feature>
<feature type="binding site" evidence="18">
    <location>
        <begin position="121"/>
        <end position="127"/>
    </location>
    <ligand>
        <name>(6S)-NADPHX</name>
        <dbReference type="ChEBI" id="CHEBI:64076"/>
    </ligand>
</feature>
<dbReference type="PANTHER" id="PTHR12592">
    <property type="entry name" value="ATP-DEPENDENT (S)-NAD(P)H-HYDRATE DEHYDRATASE FAMILY MEMBER"/>
    <property type="match status" value="1"/>
</dbReference>
<evidence type="ECO:0000256" key="9">
    <source>
        <dbReference type="ARBA" id="ARBA00022958"/>
    </source>
</evidence>
<dbReference type="InterPro" id="IPR029056">
    <property type="entry name" value="Ribokinase-like"/>
</dbReference>
<evidence type="ECO:0000256" key="20">
    <source>
        <dbReference type="SAM" id="MobiDB-lite"/>
    </source>
</evidence>
<keyword evidence="9 18" id="KW-0630">Potassium</keyword>
<dbReference type="HAMAP" id="MF_01965">
    <property type="entry name" value="NADHX_dehydratase"/>
    <property type="match status" value="1"/>
</dbReference>
<dbReference type="Pfam" id="PF03853">
    <property type="entry name" value="YjeF_N"/>
    <property type="match status" value="1"/>
</dbReference>
<dbReference type="HAMAP" id="MF_01966">
    <property type="entry name" value="NADHX_epimerase"/>
    <property type="match status" value="1"/>
</dbReference>
<dbReference type="PANTHER" id="PTHR12592:SF0">
    <property type="entry name" value="ATP-DEPENDENT (S)-NAD(P)H-HYDRATE DEHYDRATASE"/>
    <property type="match status" value="1"/>
</dbReference>
<evidence type="ECO:0000256" key="13">
    <source>
        <dbReference type="ARBA" id="ARBA00023268"/>
    </source>
</evidence>
<dbReference type="PROSITE" id="PS01050">
    <property type="entry name" value="YJEF_C_2"/>
    <property type="match status" value="1"/>
</dbReference>
<evidence type="ECO:0000256" key="2">
    <source>
        <dbReference type="ARBA" id="ARBA00000909"/>
    </source>
</evidence>
<comment type="catalytic activity">
    <reaction evidence="2 18 19">
        <text>(6R)-NADPHX = (6S)-NADPHX</text>
        <dbReference type="Rhea" id="RHEA:32227"/>
        <dbReference type="ChEBI" id="CHEBI:64076"/>
        <dbReference type="ChEBI" id="CHEBI:64077"/>
        <dbReference type="EC" id="5.1.99.6"/>
    </reaction>
</comment>
<evidence type="ECO:0000259" key="22">
    <source>
        <dbReference type="PROSITE" id="PS51385"/>
    </source>
</evidence>
<dbReference type="InterPro" id="IPR030677">
    <property type="entry name" value="Nnr"/>
</dbReference>
<feature type="binding site" evidence="18">
    <location>
        <position position="191"/>
    </location>
    <ligand>
        <name>(6S)-NADPHX</name>
        <dbReference type="ChEBI" id="CHEBI:64076"/>
    </ligand>
</feature>
<comment type="caution">
    <text evidence="18">Lacks conserved residue(s) required for the propagation of feature annotation.</text>
</comment>
<evidence type="ECO:0000256" key="18">
    <source>
        <dbReference type="HAMAP-Rule" id="MF_01966"/>
    </source>
</evidence>
<keyword evidence="5 18" id="KW-0479">Metal-binding</keyword>
<dbReference type="Gene3D" id="3.40.50.10260">
    <property type="entry name" value="YjeF N-terminal domain"/>
    <property type="match status" value="1"/>
</dbReference>
<evidence type="ECO:0000256" key="11">
    <source>
        <dbReference type="ARBA" id="ARBA00023235"/>
    </source>
</evidence>
<dbReference type="RefSeq" id="WP_345862232.1">
    <property type="nucleotide sequence ID" value="NZ_JBDIMF010000001.1"/>
</dbReference>
<evidence type="ECO:0000256" key="7">
    <source>
        <dbReference type="ARBA" id="ARBA00022840"/>
    </source>
</evidence>
<feature type="binding site" evidence="17">
    <location>
        <position position="384"/>
    </location>
    <ligand>
        <name>(6S)-NADPHX</name>
        <dbReference type="ChEBI" id="CHEBI:64076"/>
    </ligand>
</feature>
<evidence type="ECO:0000256" key="12">
    <source>
        <dbReference type="ARBA" id="ARBA00023239"/>
    </source>
</evidence>
<keyword evidence="8 17" id="KW-0521">NADP</keyword>
<evidence type="ECO:0000256" key="14">
    <source>
        <dbReference type="ARBA" id="ARBA00025153"/>
    </source>
</evidence>
<keyword evidence="12 17" id="KW-0456">Lyase</keyword>
<dbReference type="PROSITE" id="PS51383">
    <property type="entry name" value="YJEF_C_3"/>
    <property type="match status" value="1"/>
</dbReference>
<dbReference type="InterPro" id="IPR004443">
    <property type="entry name" value="YjeF_N_dom"/>
</dbReference>
<dbReference type="SUPFAM" id="SSF64153">
    <property type="entry name" value="YjeF N-terminal domain-like"/>
    <property type="match status" value="2"/>
</dbReference>
<feature type="binding site" evidence="18">
    <location>
        <begin position="60"/>
        <end position="64"/>
    </location>
    <ligand>
        <name>(6S)-NADPHX</name>
        <dbReference type="ChEBI" id="CHEBI:64076"/>
    </ligand>
</feature>
<comment type="function">
    <text evidence="18">Catalyzes the epimerization of the S- and R-forms of NAD(P)HX, a damaged form of NAD(P)H that is a result of enzymatic or heat-dependent hydration. This is a prerequisite for the S-specific NAD(P)H-hydrate dehydratase to allow the repair of both epimers of NAD(P)HX.</text>
</comment>
<evidence type="ECO:0000256" key="1">
    <source>
        <dbReference type="ARBA" id="ARBA00000013"/>
    </source>
</evidence>
<reference evidence="23 24" key="1">
    <citation type="submission" date="2024-05" db="EMBL/GenBank/DDBJ databases">
        <authorList>
            <person name="Liu Q."/>
            <person name="Xin Y.-H."/>
        </authorList>
    </citation>
    <scope>NUCLEOTIDE SEQUENCE [LARGE SCALE GENOMIC DNA]</scope>
    <source>
        <strain evidence="23 24">CGMCC 1.15349</strain>
    </source>
</reference>
<comment type="function">
    <text evidence="17">Catalyzes the dehydration of the S-form of NAD(P)HX at the expense of ADP, which is converted to AMP. Together with NAD(P)HX epimerase, which catalyzes the epimerization of the S- and R-forms, the enzyme allows the repair of both epimers of NAD(P)HX, a damaged form of NAD(P)H that is a result of enzymatic or heat-dependent hydration.</text>
</comment>
<dbReference type="SUPFAM" id="SSF53613">
    <property type="entry name" value="Ribokinase-like"/>
    <property type="match status" value="1"/>
</dbReference>
<feature type="binding site" evidence="17">
    <location>
        <position position="447"/>
    </location>
    <ligand>
        <name>(6S)-NADPHX</name>
        <dbReference type="ChEBI" id="CHEBI:64076"/>
    </ligand>
</feature>
<evidence type="ECO:0000256" key="6">
    <source>
        <dbReference type="ARBA" id="ARBA00022741"/>
    </source>
</evidence>
<evidence type="ECO:0000256" key="15">
    <source>
        <dbReference type="ARBA" id="ARBA00048238"/>
    </source>
</evidence>
<feature type="compositionally biased region" description="Polar residues" evidence="20">
    <location>
        <begin position="136"/>
        <end position="157"/>
    </location>
</feature>
<feature type="binding site" evidence="18">
    <location>
        <position position="117"/>
    </location>
    <ligand>
        <name>K(+)</name>
        <dbReference type="ChEBI" id="CHEBI:29103"/>
    </ligand>
</feature>
<feature type="domain" description="YjeF C-terminal" evidence="21">
    <location>
        <begin position="248"/>
        <end position="501"/>
    </location>
</feature>
<keyword evidence="7 17" id="KW-0067">ATP-binding</keyword>
<evidence type="ECO:0000256" key="16">
    <source>
        <dbReference type="ARBA" id="ARBA00049209"/>
    </source>
</evidence>
<evidence type="ECO:0000313" key="24">
    <source>
        <dbReference type="Proteomes" id="UP001404104"/>
    </source>
</evidence>
<accession>A0ABU9XM09</accession>
<keyword evidence="24" id="KW-1185">Reference proteome</keyword>
<sequence>MSPLAGPILTAAEIRGAEASAMAAGATVDSLMERAGQQIAVAVRRLAGANAILVVCGPGNNGGDGYVAARLLREAGLKVRVAALAEPKTDAAKAARAAWPGGVEPVADAQPASILVDALFGTGLARPLDAPDVPLPSSQRKLGSQAASAEQPPQETPASAGVMARNGAAATPITAKLRALAQAATLTIAIDLPSGVTTDDGRVLSDIPVFDITLALAAAKPSHLLQPAARHCGTIRILDIGVATTSAAQVLTRPNLPPPGPDAHKYTRGMVAIVAGSMPGAARLAGIAAMRAGAGYVLLLADDHSGPDALVHKPFAPQAIADPRIGALLIGPGLGRDADAVAKLDATLVTDHPLVIDGDALHLLKGNRLTTLATRDTPLILTPHAGEFDALFGASDASKIKRARAAAVQANAVIVFKGADTVIAGPDGAVRVAPGASPWLSTAGTGDVLAGAIAAMLASGLAPLEAASAGVWLHGEAAHRAGAAFIADDLAQALSAARATE</sequence>
<evidence type="ECO:0000256" key="3">
    <source>
        <dbReference type="ARBA" id="ARBA00006001"/>
    </source>
</evidence>
<comment type="function">
    <text evidence="14 19">Bifunctional enzyme that catalyzes the epimerization of the S- and R-forms of NAD(P)HX and the dehydration of the S-form of NAD(P)HX at the expense of ADP, which is converted to AMP. This allows the repair of both epimers of NAD(P)HX, a damaged form of NAD(P)H that is a result of enzymatic or heat-dependent hydration.</text>
</comment>
<evidence type="ECO:0000256" key="17">
    <source>
        <dbReference type="HAMAP-Rule" id="MF_01965"/>
    </source>
</evidence>
<dbReference type="Pfam" id="PF01256">
    <property type="entry name" value="Carb_kinase"/>
    <property type="match status" value="1"/>
</dbReference>
<feature type="binding site" evidence="17">
    <location>
        <position position="333"/>
    </location>
    <ligand>
        <name>(6S)-NADPHX</name>
        <dbReference type="ChEBI" id="CHEBI:64076"/>
    </ligand>
</feature>
<dbReference type="InterPro" id="IPR017953">
    <property type="entry name" value="Carbohydrate_kinase_pred_CS"/>
</dbReference>
<feature type="domain" description="YjeF N-terminal" evidence="22">
    <location>
        <begin position="14"/>
        <end position="248"/>
    </location>
</feature>
<keyword evidence="10 17" id="KW-0520">NAD</keyword>
<evidence type="ECO:0000313" key="23">
    <source>
        <dbReference type="EMBL" id="MEN2784848.1"/>
    </source>
</evidence>
<evidence type="ECO:0000256" key="4">
    <source>
        <dbReference type="ARBA" id="ARBA00009524"/>
    </source>
</evidence>
<dbReference type="InterPro" id="IPR036652">
    <property type="entry name" value="YjeF_N_dom_sf"/>
</dbReference>
<dbReference type="PROSITE" id="PS51385">
    <property type="entry name" value="YJEF_N"/>
    <property type="match status" value="1"/>
</dbReference>
<evidence type="ECO:0000256" key="5">
    <source>
        <dbReference type="ARBA" id="ARBA00022723"/>
    </source>
</evidence>
<dbReference type="EMBL" id="JBDIMF010000001">
    <property type="protein sequence ID" value="MEN2784848.1"/>
    <property type="molecule type" value="Genomic_DNA"/>
</dbReference>
<dbReference type="CDD" id="cd01171">
    <property type="entry name" value="YXKO-related"/>
    <property type="match status" value="1"/>
</dbReference>
<feature type="binding site" evidence="18">
    <location>
        <position position="194"/>
    </location>
    <ligand>
        <name>K(+)</name>
        <dbReference type="ChEBI" id="CHEBI:29103"/>
    </ligand>
</feature>
<dbReference type="NCBIfam" id="TIGR00196">
    <property type="entry name" value="yjeF_cterm"/>
    <property type="match status" value="1"/>
</dbReference>
<dbReference type="Proteomes" id="UP001404104">
    <property type="component" value="Unassembled WGS sequence"/>
</dbReference>
<feature type="binding site" evidence="17">
    <location>
        <begin position="417"/>
        <end position="421"/>
    </location>
    <ligand>
        <name>AMP</name>
        <dbReference type="ChEBI" id="CHEBI:456215"/>
    </ligand>
</feature>
<dbReference type="EC" id="4.2.1.136" evidence="19"/>
<protein>
    <recommendedName>
        <fullName evidence="19">Bifunctional NAD(P)H-hydrate repair enzyme</fullName>
    </recommendedName>
    <alternativeName>
        <fullName evidence="19">Nicotinamide nucleotide repair protein</fullName>
    </alternativeName>
    <domain>
        <recommendedName>
            <fullName evidence="19">ADP-dependent (S)-NAD(P)H-hydrate dehydratase</fullName>
            <ecNumber evidence="19">4.2.1.136</ecNumber>
        </recommendedName>
        <alternativeName>
            <fullName evidence="19">ADP-dependent NAD(P)HX dehydratase</fullName>
        </alternativeName>
    </domain>
    <domain>
        <recommendedName>
            <fullName evidence="19">NAD(P)H-hydrate epimerase</fullName>
            <ecNumber evidence="19">5.1.99.6</ecNumber>
        </recommendedName>
    </domain>
</protein>
<organism evidence="23 24">
    <name type="scientific">Sphingomonas qilianensis</name>
    <dbReference type="NCBI Taxonomy" id="1736690"/>
    <lineage>
        <taxon>Bacteria</taxon>
        <taxon>Pseudomonadati</taxon>
        <taxon>Pseudomonadota</taxon>
        <taxon>Alphaproteobacteria</taxon>
        <taxon>Sphingomonadales</taxon>
        <taxon>Sphingomonadaceae</taxon>
        <taxon>Sphingomonas</taxon>
    </lineage>
</organism>
<evidence type="ECO:0000256" key="19">
    <source>
        <dbReference type="PIRNR" id="PIRNR017184"/>
    </source>
</evidence>
<comment type="similarity">
    <text evidence="18">Belongs to the NnrE/AIBP family.</text>
</comment>
<feature type="binding site" evidence="17">
    <location>
        <position position="446"/>
    </location>
    <ligand>
        <name>AMP</name>
        <dbReference type="ChEBI" id="CHEBI:456215"/>
    </ligand>
</feature>
<keyword evidence="11 18" id="KW-0413">Isomerase</keyword>
<dbReference type="InterPro" id="IPR000631">
    <property type="entry name" value="CARKD"/>
</dbReference>
<comment type="similarity">
    <text evidence="17">Belongs to the NnrD/CARKD family.</text>
</comment>
<feature type="binding site" evidence="18">
    <location>
        <position position="61"/>
    </location>
    <ligand>
        <name>K(+)</name>
        <dbReference type="ChEBI" id="CHEBI:29103"/>
    </ligand>
</feature>
<comment type="similarity">
    <text evidence="3 19">In the N-terminal section; belongs to the NnrE/AIBP family.</text>
</comment>
<dbReference type="PIRSF" id="PIRSF017184">
    <property type="entry name" value="Nnr"/>
    <property type="match status" value="1"/>
</dbReference>
<evidence type="ECO:0000256" key="10">
    <source>
        <dbReference type="ARBA" id="ARBA00023027"/>
    </source>
</evidence>
<evidence type="ECO:0000259" key="21">
    <source>
        <dbReference type="PROSITE" id="PS51383"/>
    </source>
</evidence>
<dbReference type="EC" id="5.1.99.6" evidence="19"/>
<comment type="catalytic activity">
    <reaction evidence="1 18 19">
        <text>(6R)-NADHX = (6S)-NADHX</text>
        <dbReference type="Rhea" id="RHEA:32215"/>
        <dbReference type="ChEBI" id="CHEBI:64074"/>
        <dbReference type="ChEBI" id="CHEBI:64075"/>
        <dbReference type="EC" id="5.1.99.6"/>
    </reaction>
</comment>
<keyword evidence="13" id="KW-0511">Multifunctional enzyme</keyword>